<evidence type="ECO:0000256" key="12">
    <source>
        <dbReference type="ARBA" id="ARBA00023239"/>
    </source>
</evidence>
<evidence type="ECO:0000256" key="6">
    <source>
        <dbReference type="ARBA" id="ARBA00022741"/>
    </source>
</evidence>
<evidence type="ECO:0000256" key="16">
    <source>
        <dbReference type="ARBA" id="ARBA00049209"/>
    </source>
</evidence>
<keyword evidence="13" id="KW-0511">Multifunctional enzyme</keyword>
<dbReference type="Gene3D" id="3.40.50.10260">
    <property type="entry name" value="YjeF N-terminal domain"/>
    <property type="match status" value="1"/>
</dbReference>
<feature type="binding site" evidence="17">
    <location>
        <begin position="410"/>
        <end position="414"/>
    </location>
    <ligand>
        <name>AMP</name>
        <dbReference type="ChEBI" id="CHEBI:456215"/>
    </ligand>
</feature>
<evidence type="ECO:0000256" key="3">
    <source>
        <dbReference type="ARBA" id="ARBA00006001"/>
    </source>
</evidence>
<dbReference type="EC" id="5.1.99.6" evidence="19"/>
<comment type="catalytic activity">
    <reaction evidence="15 17 19">
        <text>(6S)-NADHX + ADP = AMP + phosphate + NADH + H(+)</text>
        <dbReference type="Rhea" id="RHEA:32223"/>
        <dbReference type="ChEBI" id="CHEBI:15378"/>
        <dbReference type="ChEBI" id="CHEBI:43474"/>
        <dbReference type="ChEBI" id="CHEBI:57945"/>
        <dbReference type="ChEBI" id="CHEBI:64074"/>
        <dbReference type="ChEBI" id="CHEBI:456215"/>
        <dbReference type="ChEBI" id="CHEBI:456216"/>
        <dbReference type="EC" id="4.2.1.136"/>
    </reaction>
</comment>
<feature type="binding site" evidence="17">
    <location>
        <position position="439"/>
    </location>
    <ligand>
        <name>AMP</name>
        <dbReference type="ChEBI" id="CHEBI:456215"/>
    </ligand>
</feature>
<comment type="similarity">
    <text evidence="18">Belongs to the NnrE/AIBP family.</text>
</comment>
<reference evidence="22 23" key="1">
    <citation type="submission" date="2023-07" db="EMBL/GenBank/DDBJ databases">
        <title>Comparative genomics of wheat-associated soil bacteria to identify genetic determinants of phenazine resistance.</title>
        <authorList>
            <person name="Mouncey N."/>
        </authorList>
    </citation>
    <scope>NUCLEOTIDE SEQUENCE [LARGE SCALE GENOMIC DNA]</scope>
    <source>
        <strain evidence="22 23">W4I11</strain>
    </source>
</reference>
<evidence type="ECO:0000256" key="11">
    <source>
        <dbReference type="ARBA" id="ARBA00023235"/>
    </source>
</evidence>
<comment type="cofactor">
    <cofactor evidence="17">
        <name>Mg(2+)</name>
        <dbReference type="ChEBI" id="CHEBI:18420"/>
    </cofactor>
</comment>
<dbReference type="EMBL" id="JAUSZT010000003">
    <property type="protein sequence ID" value="MDQ0999328.1"/>
    <property type="molecule type" value="Genomic_DNA"/>
</dbReference>
<comment type="catalytic activity">
    <reaction evidence="16 17 19">
        <text>(6S)-NADPHX + ADP = AMP + phosphate + NADPH + H(+)</text>
        <dbReference type="Rhea" id="RHEA:32235"/>
        <dbReference type="ChEBI" id="CHEBI:15378"/>
        <dbReference type="ChEBI" id="CHEBI:43474"/>
        <dbReference type="ChEBI" id="CHEBI:57783"/>
        <dbReference type="ChEBI" id="CHEBI:64076"/>
        <dbReference type="ChEBI" id="CHEBI:456215"/>
        <dbReference type="ChEBI" id="CHEBI:456216"/>
        <dbReference type="EC" id="4.2.1.136"/>
    </reaction>
</comment>
<evidence type="ECO:0000256" key="10">
    <source>
        <dbReference type="ARBA" id="ARBA00023027"/>
    </source>
</evidence>
<evidence type="ECO:0000256" key="18">
    <source>
        <dbReference type="HAMAP-Rule" id="MF_01966"/>
    </source>
</evidence>
<dbReference type="InterPro" id="IPR000631">
    <property type="entry name" value="CARKD"/>
</dbReference>
<dbReference type="InterPro" id="IPR030677">
    <property type="entry name" value="Nnr"/>
</dbReference>
<dbReference type="PROSITE" id="PS51383">
    <property type="entry name" value="YJEF_C_3"/>
    <property type="match status" value="1"/>
</dbReference>
<comment type="function">
    <text evidence="18">Catalyzes the epimerization of the S- and R-forms of NAD(P)HX, a damaged form of NAD(P)H that is a result of enzymatic or heat-dependent hydration. This is a prerequisite for the S-specific NAD(P)H-hydrate dehydratase to allow the repair of both epimers of NAD(P)HX.</text>
</comment>
<comment type="similarity">
    <text evidence="3 19">In the N-terminal section; belongs to the NnrE/AIBP family.</text>
</comment>
<gene>
    <name evidence="18" type="primary">nnrE</name>
    <name evidence="17" type="synonym">nnrD</name>
    <name evidence="22" type="ORF">QFZ34_004510</name>
</gene>
<dbReference type="InterPro" id="IPR036652">
    <property type="entry name" value="YjeF_N_dom_sf"/>
</dbReference>
<evidence type="ECO:0000256" key="7">
    <source>
        <dbReference type="ARBA" id="ARBA00022840"/>
    </source>
</evidence>
<feature type="binding site" evidence="17">
    <location>
        <position position="373"/>
    </location>
    <ligand>
        <name>(6S)-NADPHX</name>
        <dbReference type="ChEBI" id="CHEBI:64076"/>
    </ligand>
</feature>
<comment type="function">
    <text evidence="14 19">Bifunctional enzyme that catalyzes the epimerization of the S- and R-forms of NAD(P)HX and the dehydration of the S-form of NAD(P)HX at the expense of ADP, which is converted to AMP. This allows the repair of both epimers of NAD(P)HX, a damaged form of NAD(P)H that is a result of enzymatic or heat-dependent hydration.</text>
</comment>
<keyword evidence="12 17" id="KW-0456">Lyase</keyword>
<evidence type="ECO:0000259" key="21">
    <source>
        <dbReference type="PROSITE" id="PS51385"/>
    </source>
</evidence>
<feature type="binding site" evidence="18">
    <location>
        <position position="60"/>
    </location>
    <ligand>
        <name>K(+)</name>
        <dbReference type="ChEBI" id="CHEBI:29103"/>
    </ligand>
</feature>
<dbReference type="SUPFAM" id="SSF53613">
    <property type="entry name" value="Ribokinase-like"/>
    <property type="match status" value="1"/>
</dbReference>
<keyword evidence="11 18" id="KW-0413">Isomerase</keyword>
<evidence type="ECO:0000256" key="19">
    <source>
        <dbReference type="PIRNR" id="PIRNR017184"/>
    </source>
</evidence>
<dbReference type="Pfam" id="PF01256">
    <property type="entry name" value="Carb_kinase"/>
    <property type="match status" value="1"/>
</dbReference>
<evidence type="ECO:0000256" key="5">
    <source>
        <dbReference type="ARBA" id="ARBA00022723"/>
    </source>
</evidence>
<dbReference type="PROSITE" id="PS51385">
    <property type="entry name" value="YJEF_N"/>
    <property type="match status" value="1"/>
</dbReference>
<dbReference type="NCBIfam" id="TIGR00197">
    <property type="entry name" value="yjeF_nterm"/>
    <property type="match status" value="1"/>
</dbReference>
<comment type="similarity">
    <text evidence="17">Belongs to the NnrD/CARKD family.</text>
</comment>
<dbReference type="InterPro" id="IPR029056">
    <property type="entry name" value="Ribokinase-like"/>
</dbReference>
<comment type="caution">
    <text evidence="22">The sequence shown here is derived from an EMBL/GenBank/DDBJ whole genome shotgun (WGS) entry which is preliminary data.</text>
</comment>
<feature type="binding site" evidence="17">
    <location>
        <position position="440"/>
    </location>
    <ligand>
        <name>(6S)-NADPHX</name>
        <dbReference type="ChEBI" id="CHEBI:64076"/>
    </ligand>
</feature>
<feature type="binding site" evidence="18">
    <location>
        <position position="152"/>
    </location>
    <ligand>
        <name>(6S)-NADPHX</name>
        <dbReference type="ChEBI" id="CHEBI:64076"/>
    </ligand>
</feature>
<dbReference type="PANTHER" id="PTHR12592">
    <property type="entry name" value="ATP-DEPENDENT (S)-NAD(P)H-HYDRATE DEHYDRATASE FAMILY MEMBER"/>
    <property type="match status" value="1"/>
</dbReference>
<dbReference type="Pfam" id="PF03853">
    <property type="entry name" value="YjeF_N"/>
    <property type="match status" value="1"/>
</dbReference>
<dbReference type="Gene3D" id="3.40.1190.20">
    <property type="match status" value="1"/>
</dbReference>
<dbReference type="RefSeq" id="WP_307285498.1">
    <property type="nucleotide sequence ID" value="NZ_JAUSZT010000003.1"/>
</dbReference>
<feature type="binding site" evidence="18">
    <location>
        <begin position="123"/>
        <end position="129"/>
    </location>
    <ligand>
        <name>(6S)-NADPHX</name>
        <dbReference type="ChEBI" id="CHEBI:64076"/>
    </ligand>
</feature>
<accession>A0ABU0SEY4</accession>
<dbReference type="InterPro" id="IPR004443">
    <property type="entry name" value="YjeF_N_dom"/>
</dbReference>
<evidence type="ECO:0000256" key="4">
    <source>
        <dbReference type="ARBA" id="ARBA00009524"/>
    </source>
</evidence>
<sequence>MANEILTPAEMAHADQSTIKAGIHDGYHLMLNTGNAIARHLLRHHGDASAFHILCGPGNNGGDGYVVASILGASGASVNLWTHGEPKNGTDAAQAAKHCPIKVQDIADFKSAPSGVIVDALFGAGLNRAVSGSAATAISTANGSTCHRVAIDIPSGLDGLTGQVLGTAFQADTTITFFRKKPAHLLYPGRTLCGEVIVADIGIADNVLTAIRPQCFENTPALWKARLPVLEENTHKYARGHVAVFSGGATSTGAARLSALAAARSGAGAVTLLTPEEALAANAAHLTSIMLHKCENRRDLATFTETRKVAAFVLGPAFGVGRKAREFALALLSETKAGVVFDADVITSFKDERETLFNAAAGPGAIRLVLTPHEGEFKRLFPELTETSMPSKVERARAAAKLACAIVIYKGADTIIASPDGRAAINANGTPLLATAGSGDVLAGLTAGLMAQGMPAFEAACAAVFIHGAAAHHLGFGLIAEDLPAAAGKIIGKLLANPTTF</sequence>
<keyword evidence="6 17" id="KW-0547">Nucleotide-binding</keyword>
<comment type="catalytic activity">
    <reaction evidence="1 18 19">
        <text>(6R)-NADHX = (6S)-NADHX</text>
        <dbReference type="Rhea" id="RHEA:32215"/>
        <dbReference type="ChEBI" id="CHEBI:64074"/>
        <dbReference type="ChEBI" id="CHEBI:64075"/>
        <dbReference type="EC" id="5.1.99.6"/>
    </reaction>
</comment>
<evidence type="ECO:0000256" key="1">
    <source>
        <dbReference type="ARBA" id="ARBA00000013"/>
    </source>
</evidence>
<keyword evidence="9 18" id="KW-0630">Potassium</keyword>
<protein>
    <recommendedName>
        <fullName evidence="19">Bifunctional NAD(P)H-hydrate repair enzyme</fullName>
    </recommendedName>
    <alternativeName>
        <fullName evidence="19">Nicotinamide nucleotide repair protein</fullName>
    </alternativeName>
    <domain>
        <recommendedName>
            <fullName evidence="19">ADP-dependent (S)-NAD(P)H-hydrate dehydratase</fullName>
            <ecNumber evidence="19">4.2.1.136</ecNumber>
        </recommendedName>
        <alternativeName>
            <fullName evidence="19">ADP-dependent NAD(P)HX dehydratase</fullName>
        </alternativeName>
    </domain>
    <domain>
        <recommendedName>
            <fullName evidence="19">NAD(P)H-hydrate epimerase</fullName>
            <ecNumber evidence="19">5.1.99.6</ecNumber>
        </recommendedName>
    </domain>
</protein>
<dbReference type="PANTHER" id="PTHR12592:SF0">
    <property type="entry name" value="ATP-DEPENDENT (S)-NAD(P)H-HYDRATE DEHYDRATASE"/>
    <property type="match status" value="1"/>
</dbReference>
<organism evidence="22 23">
    <name type="scientific">Phyllobacterium ifriqiyense</name>
    <dbReference type="NCBI Taxonomy" id="314238"/>
    <lineage>
        <taxon>Bacteria</taxon>
        <taxon>Pseudomonadati</taxon>
        <taxon>Pseudomonadota</taxon>
        <taxon>Alphaproteobacteria</taxon>
        <taxon>Hyphomicrobiales</taxon>
        <taxon>Phyllobacteriaceae</taxon>
        <taxon>Phyllobacterium</taxon>
    </lineage>
</organism>
<dbReference type="HAMAP" id="MF_01965">
    <property type="entry name" value="NADHX_dehydratase"/>
    <property type="match status" value="1"/>
</dbReference>
<dbReference type="SUPFAM" id="SSF64153">
    <property type="entry name" value="YjeF N-terminal domain-like"/>
    <property type="match status" value="1"/>
</dbReference>
<dbReference type="Proteomes" id="UP001237780">
    <property type="component" value="Unassembled WGS sequence"/>
</dbReference>
<dbReference type="PIRSF" id="PIRSF017184">
    <property type="entry name" value="Nnr"/>
    <property type="match status" value="1"/>
</dbReference>
<comment type="similarity">
    <text evidence="4 19">In the C-terminal section; belongs to the NnrD/CARKD family.</text>
</comment>
<evidence type="ECO:0000256" key="17">
    <source>
        <dbReference type="HAMAP-Rule" id="MF_01965"/>
    </source>
</evidence>
<keyword evidence="10 17" id="KW-0520">NAD</keyword>
<evidence type="ECO:0000256" key="13">
    <source>
        <dbReference type="ARBA" id="ARBA00023268"/>
    </source>
</evidence>
<keyword evidence="7 17" id="KW-0067">ATP-binding</keyword>
<name>A0ABU0SEY4_9HYPH</name>
<comment type="catalytic activity">
    <reaction evidence="2 18 19">
        <text>(6R)-NADPHX = (6S)-NADPHX</text>
        <dbReference type="Rhea" id="RHEA:32227"/>
        <dbReference type="ChEBI" id="CHEBI:64076"/>
        <dbReference type="ChEBI" id="CHEBI:64077"/>
        <dbReference type="EC" id="5.1.99.6"/>
    </reaction>
</comment>
<comment type="cofactor">
    <cofactor evidence="18 19">
        <name>K(+)</name>
        <dbReference type="ChEBI" id="CHEBI:29103"/>
    </cofactor>
    <text evidence="18 19">Binds 1 potassium ion per subunit.</text>
</comment>
<comment type="subunit">
    <text evidence="17">Homotetramer.</text>
</comment>
<evidence type="ECO:0000259" key="20">
    <source>
        <dbReference type="PROSITE" id="PS51383"/>
    </source>
</evidence>
<comment type="caution">
    <text evidence="17">Lacks conserved residue(s) required for the propagation of feature annotation.</text>
</comment>
<evidence type="ECO:0000256" key="2">
    <source>
        <dbReference type="ARBA" id="ARBA00000909"/>
    </source>
</evidence>
<comment type="function">
    <text evidence="17">Catalyzes the dehydration of the S-form of NAD(P)HX at the expense of ADP, which is converted to AMP. Together with NAD(P)HX epimerase, which catalyzes the epimerization of the S- and R-forms, the enzyme allows the repair of both epimers of NAD(P)HX, a damaged form of NAD(P)H that is a result of enzymatic or heat-dependent hydration.</text>
</comment>
<feature type="domain" description="YjeF C-terminal" evidence="20">
    <location>
        <begin position="219"/>
        <end position="494"/>
    </location>
</feature>
<keyword evidence="23" id="KW-1185">Reference proteome</keyword>
<dbReference type="EC" id="4.2.1.136" evidence="19"/>
<dbReference type="GO" id="GO:0052855">
    <property type="term" value="F:ADP-dependent NAD(P)H-hydrate dehydratase activity"/>
    <property type="evidence" value="ECO:0007669"/>
    <property type="project" value="UniProtKB-EC"/>
</dbReference>
<feature type="binding site" evidence="17">
    <location>
        <position position="254"/>
    </location>
    <ligand>
        <name>(6S)-NADPHX</name>
        <dbReference type="ChEBI" id="CHEBI:64076"/>
    </ligand>
</feature>
<feature type="binding site" evidence="18">
    <location>
        <position position="119"/>
    </location>
    <ligand>
        <name>K(+)</name>
        <dbReference type="ChEBI" id="CHEBI:29103"/>
    </ligand>
</feature>
<feature type="domain" description="YjeF N-terminal" evidence="21">
    <location>
        <begin position="11"/>
        <end position="209"/>
    </location>
</feature>
<evidence type="ECO:0000313" key="22">
    <source>
        <dbReference type="EMBL" id="MDQ0999328.1"/>
    </source>
</evidence>
<feature type="binding site" evidence="18">
    <location>
        <begin position="59"/>
        <end position="63"/>
    </location>
    <ligand>
        <name>(6S)-NADPHX</name>
        <dbReference type="ChEBI" id="CHEBI:64076"/>
    </ligand>
</feature>
<dbReference type="CDD" id="cd01171">
    <property type="entry name" value="YXKO-related"/>
    <property type="match status" value="1"/>
</dbReference>
<evidence type="ECO:0000256" key="15">
    <source>
        <dbReference type="ARBA" id="ARBA00048238"/>
    </source>
</evidence>
<keyword evidence="5 18" id="KW-0479">Metal-binding</keyword>
<feature type="binding site" evidence="18">
    <location>
        <position position="155"/>
    </location>
    <ligand>
        <name>K(+)</name>
        <dbReference type="ChEBI" id="CHEBI:29103"/>
    </ligand>
</feature>
<evidence type="ECO:0000256" key="14">
    <source>
        <dbReference type="ARBA" id="ARBA00025153"/>
    </source>
</evidence>
<evidence type="ECO:0000313" key="23">
    <source>
        <dbReference type="Proteomes" id="UP001237780"/>
    </source>
</evidence>
<evidence type="ECO:0000256" key="8">
    <source>
        <dbReference type="ARBA" id="ARBA00022857"/>
    </source>
</evidence>
<dbReference type="NCBIfam" id="TIGR00196">
    <property type="entry name" value="yjeF_cterm"/>
    <property type="match status" value="1"/>
</dbReference>
<keyword evidence="8 17" id="KW-0521">NADP</keyword>
<proteinExistence type="inferred from homology"/>
<dbReference type="HAMAP" id="MF_01966">
    <property type="entry name" value="NADHX_epimerase"/>
    <property type="match status" value="1"/>
</dbReference>
<evidence type="ECO:0000256" key="9">
    <source>
        <dbReference type="ARBA" id="ARBA00022958"/>
    </source>
</evidence>
<dbReference type="GO" id="GO:0052856">
    <property type="term" value="F:NAD(P)HX epimerase activity"/>
    <property type="evidence" value="ECO:0007669"/>
    <property type="project" value="UniProtKB-EC"/>
</dbReference>